<keyword evidence="1" id="KW-1133">Transmembrane helix</keyword>
<evidence type="ECO:0000313" key="2">
    <source>
        <dbReference type="EMBL" id="KKE84127.1"/>
    </source>
</evidence>
<keyword evidence="1" id="KW-0472">Membrane</keyword>
<sequence>MVWYEFLASLGPVFRSFELVIIVFLVTKFWEHRFSLFFGGKNTLKTQDDHELHSCFLTAFCTLIFYFIGARVADAVLNISMDKIELRRLYYFSFIVHGAIFIISLYLFHKIRDCNFSNCAKLCAGMVIFSATFNIIQFIARGYFDFNYFNTIYSIGIPLCNLATFIILTIYSIKLALNSRKHRVKS</sequence>
<organism evidence="2 3">
    <name type="scientific">Pseudoalteromonas luteoviolacea S4054</name>
    <dbReference type="NCBI Taxonomy" id="1129367"/>
    <lineage>
        <taxon>Bacteria</taxon>
        <taxon>Pseudomonadati</taxon>
        <taxon>Pseudomonadota</taxon>
        <taxon>Gammaproteobacteria</taxon>
        <taxon>Alteromonadales</taxon>
        <taxon>Pseudoalteromonadaceae</taxon>
        <taxon>Pseudoalteromonas</taxon>
    </lineage>
</organism>
<keyword evidence="1" id="KW-0812">Transmembrane</keyword>
<evidence type="ECO:0000313" key="3">
    <source>
        <dbReference type="Proteomes" id="UP000033434"/>
    </source>
</evidence>
<dbReference type="EMBL" id="AUXW01000139">
    <property type="protein sequence ID" value="KKE84127.1"/>
    <property type="molecule type" value="Genomic_DNA"/>
</dbReference>
<dbReference type="PATRIC" id="fig|1129367.4.peg.2192"/>
<protein>
    <submittedName>
        <fullName evidence="2">Uncharacterized protein</fullName>
    </submittedName>
</protein>
<feature type="transmembrane region" description="Helical" evidence="1">
    <location>
        <begin position="89"/>
        <end position="108"/>
    </location>
</feature>
<proteinExistence type="predicted"/>
<feature type="transmembrane region" description="Helical" evidence="1">
    <location>
        <begin position="6"/>
        <end position="30"/>
    </location>
</feature>
<name>A0A0F6AD36_9GAMM</name>
<accession>A0A0F6AD36</accession>
<reference evidence="2 3" key="1">
    <citation type="journal article" date="2015" name="BMC Genomics">
        <title>Genome mining reveals unlocked bioactive potential of marine Gram-negative bacteria.</title>
        <authorList>
            <person name="Machado H."/>
            <person name="Sonnenschein E.C."/>
            <person name="Melchiorsen J."/>
            <person name="Gram L."/>
        </authorList>
    </citation>
    <scope>NUCLEOTIDE SEQUENCE [LARGE SCALE GENOMIC DNA]</scope>
    <source>
        <strain evidence="2 3">S4054</strain>
    </source>
</reference>
<feature type="transmembrane region" description="Helical" evidence="1">
    <location>
        <begin position="152"/>
        <end position="173"/>
    </location>
</feature>
<feature type="transmembrane region" description="Helical" evidence="1">
    <location>
        <begin position="51"/>
        <end position="69"/>
    </location>
</feature>
<gene>
    <name evidence="2" type="ORF">N479_12000</name>
</gene>
<feature type="transmembrane region" description="Helical" evidence="1">
    <location>
        <begin position="120"/>
        <end position="140"/>
    </location>
</feature>
<dbReference type="AlphaFoldDB" id="A0A0F6AD36"/>
<dbReference type="Proteomes" id="UP000033434">
    <property type="component" value="Unassembled WGS sequence"/>
</dbReference>
<comment type="caution">
    <text evidence="2">The sequence shown here is derived from an EMBL/GenBank/DDBJ whole genome shotgun (WGS) entry which is preliminary data.</text>
</comment>
<evidence type="ECO:0000256" key="1">
    <source>
        <dbReference type="SAM" id="Phobius"/>
    </source>
</evidence>